<dbReference type="InterPro" id="IPR002142">
    <property type="entry name" value="Peptidase_S49"/>
</dbReference>
<feature type="region of interest" description="Disordered" evidence="5">
    <location>
        <begin position="289"/>
        <end position="329"/>
    </location>
</feature>
<dbReference type="InterPro" id="IPR033855">
    <property type="entry name" value="Protein_C"/>
</dbReference>
<organism evidence="7">
    <name type="scientific">Polaromonas hydrogenivorans</name>
    <dbReference type="NCBI Taxonomy" id="335476"/>
    <lineage>
        <taxon>Bacteria</taxon>
        <taxon>Pseudomonadati</taxon>
        <taxon>Pseudomonadota</taxon>
        <taxon>Betaproteobacteria</taxon>
        <taxon>Burkholderiales</taxon>
        <taxon>Comamonadaceae</taxon>
        <taxon>Polaromonas</taxon>
    </lineage>
</organism>
<dbReference type="GO" id="GO:0008236">
    <property type="term" value="F:serine-type peptidase activity"/>
    <property type="evidence" value="ECO:0007669"/>
    <property type="project" value="UniProtKB-KW"/>
</dbReference>
<feature type="compositionally biased region" description="Polar residues" evidence="5">
    <location>
        <begin position="295"/>
        <end position="311"/>
    </location>
</feature>
<proteinExistence type="inferred from homology"/>
<dbReference type="Gene3D" id="3.90.226.10">
    <property type="entry name" value="2-enoyl-CoA Hydratase, Chain A, domain 1"/>
    <property type="match status" value="1"/>
</dbReference>
<keyword evidence="3" id="KW-0378">Hydrolase</keyword>
<comment type="similarity">
    <text evidence="1">Belongs to the peptidase S49 family.</text>
</comment>
<dbReference type="AlphaFoldDB" id="A0AAU7LWC5"/>
<dbReference type="Gene3D" id="6.20.330.10">
    <property type="match status" value="1"/>
</dbReference>
<dbReference type="InterPro" id="IPR029045">
    <property type="entry name" value="ClpP/crotonase-like_dom_sf"/>
</dbReference>
<protein>
    <submittedName>
        <fullName evidence="7">S49 family peptidase</fullName>
    </submittedName>
</protein>
<keyword evidence="2" id="KW-0645">Protease</keyword>
<dbReference type="PANTHER" id="PTHR33209">
    <property type="entry name" value="PROTEASE 4"/>
    <property type="match status" value="1"/>
</dbReference>
<evidence type="ECO:0000256" key="3">
    <source>
        <dbReference type="ARBA" id="ARBA00022801"/>
    </source>
</evidence>
<evidence type="ECO:0000313" key="7">
    <source>
        <dbReference type="EMBL" id="XBP71944.1"/>
    </source>
</evidence>
<dbReference type="RefSeq" id="WP_349281280.1">
    <property type="nucleotide sequence ID" value="NZ_CP157675.1"/>
</dbReference>
<evidence type="ECO:0000256" key="2">
    <source>
        <dbReference type="ARBA" id="ARBA00022670"/>
    </source>
</evidence>
<dbReference type="Pfam" id="PF01343">
    <property type="entry name" value="Peptidase_S49"/>
    <property type="match status" value="1"/>
</dbReference>
<dbReference type="EMBL" id="CP157675">
    <property type="protein sequence ID" value="XBP71944.1"/>
    <property type="molecule type" value="Genomic_DNA"/>
</dbReference>
<gene>
    <name evidence="7" type="ORF">ABLV49_09170</name>
</gene>
<feature type="domain" description="Peptidase S49" evidence="6">
    <location>
        <begin position="139"/>
        <end position="284"/>
    </location>
</feature>
<evidence type="ECO:0000256" key="1">
    <source>
        <dbReference type="ARBA" id="ARBA00008683"/>
    </source>
</evidence>
<reference evidence="7" key="1">
    <citation type="submission" date="2024-05" db="EMBL/GenBank/DDBJ databases">
        <authorList>
            <person name="Bunk B."/>
            <person name="Swiderski J."/>
            <person name="Sproer C."/>
            <person name="Thiel V."/>
        </authorList>
    </citation>
    <scope>NUCLEOTIDE SEQUENCE</scope>
    <source>
        <strain evidence="7">DSM 17735</strain>
    </source>
</reference>
<sequence length="436" mass="44857">MKYPHLAARIFNTPLLVHPQKLDAIIAGLGERLAGAPLQPGAIGQPAMPTMFTTRKGERSDRGYRVVDGVAVLGIGGALVHRTRMEADSTVLLGYNDVAADLEEAMNHPDIHAVLQVYDSPGGEVAGAFEYAQRAMALRGKKPMLAIADSMAASAAYLGASAADELVLTTTGYAGSIGVVMRHVDLSQALALEGVAVTHIFAGARKVDGNAFEPLPEAVRAQLQGEMNDLYDEFINAVALQRKMAPDAVRKTQAAMYRGVAAIACGLADRISTTDQLITELAAQRVRSYPAGPSARSTANDNHKGSTMSGNTTPGGPPPAISTPASASYTQADVDGARAQGAAAERARVGAILTHQGAATNMALAIQCVNTGLSAEQANGILGVAPVAAAAPGNPFAAAMAHVGNPKVSGVEGKPDAQDDPAALAGSWNRAFGIKA</sequence>
<evidence type="ECO:0000259" key="6">
    <source>
        <dbReference type="Pfam" id="PF01343"/>
    </source>
</evidence>
<dbReference type="PANTHER" id="PTHR33209:SF1">
    <property type="entry name" value="PEPTIDASE S49 DOMAIN-CONTAINING PROTEIN"/>
    <property type="match status" value="1"/>
</dbReference>
<evidence type="ECO:0000256" key="4">
    <source>
        <dbReference type="ARBA" id="ARBA00022825"/>
    </source>
</evidence>
<name>A0AAU7LWC5_9BURK</name>
<keyword evidence="4" id="KW-0720">Serine protease</keyword>
<dbReference type="SUPFAM" id="SSF52096">
    <property type="entry name" value="ClpP/crotonase"/>
    <property type="match status" value="1"/>
</dbReference>
<dbReference type="GO" id="GO:0006508">
    <property type="term" value="P:proteolysis"/>
    <property type="evidence" value="ECO:0007669"/>
    <property type="project" value="UniProtKB-KW"/>
</dbReference>
<accession>A0AAU7LWC5</accession>
<evidence type="ECO:0000256" key="5">
    <source>
        <dbReference type="SAM" id="MobiDB-lite"/>
    </source>
</evidence>
<dbReference type="CDD" id="cd07022">
    <property type="entry name" value="S49_Sppa_36K_type"/>
    <property type="match status" value="1"/>
</dbReference>